<dbReference type="Ensembl" id="ENSXMAT00000002159.2">
    <property type="protein sequence ID" value="ENSXMAP00000002154.1"/>
    <property type="gene ID" value="ENSXMAG00000002146.2"/>
</dbReference>
<reference evidence="7" key="3">
    <citation type="submission" date="2025-08" db="UniProtKB">
        <authorList>
            <consortium name="Ensembl"/>
        </authorList>
    </citation>
    <scope>IDENTIFICATION</scope>
    <source>
        <strain evidence="7">JP 163 A</strain>
    </source>
</reference>
<evidence type="ECO:0000259" key="6">
    <source>
        <dbReference type="PROSITE" id="PS51700"/>
    </source>
</evidence>
<dbReference type="InterPro" id="IPR030397">
    <property type="entry name" value="SEPARIN_core_dom"/>
</dbReference>
<reference evidence="7" key="4">
    <citation type="submission" date="2025-09" db="UniProtKB">
        <authorList>
            <consortium name="Ensembl"/>
        </authorList>
    </citation>
    <scope>IDENTIFICATION</scope>
    <source>
        <strain evidence="7">JP 163 A</strain>
    </source>
</reference>
<dbReference type="InterPro" id="IPR011990">
    <property type="entry name" value="TPR-like_helical_dom_sf"/>
</dbReference>
<protein>
    <recommendedName>
        <fullName evidence="2">separase</fullName>
        <ecNumber evidence="2">3.4.22.49</ecNumber>
    </recommendedName>
</protein>
<dbReference type="OrthoDB" id="10255632at2759"/>
<dbReference type="CTD" id="9700"/>
<dbReference type="KEGG" id="xma:102232020"/>
<dbReference type="PROSITE" id="PS51700">
    <property type="entry name" value="SEPARIN"/>
    <property type="match status" value="1"/>
</dbReference>
<organism evidence="7 8">
    <name type="scientific">Xiphophorus maculatus</name>
    <name type="common">Southern platyfish</name>
    <name type="synonym">Platypoecilus maculatus</name>
    <dbReference type="NCBI Taxonomy" id="8083"/>
    <lineage>
        <taxon>Eukaryota</taxon>
        <taxon>Metazoa</taxon>
        <taxon>Chordata</taxon>
        <taxon>Craniata</taxon>
        <taxon>Vertebrata</taxon>
        <taxon>Euteleostomi</taxon>
        <taxon>Actinopterygii</taxon>
        <taxon>Neopterygii</taxon>
        <taxon>Teleostei</taxon>
        <taxon>Neoteleostei</taxon>
        <taxon>Acanthomorphata</taxon>
        <taxon>Ovalentaria</taxon>
        <taxon>Atherinomorphae</taxon>
        <taxon>Cyprinodontiformes</taxon>
        <taxon>Poeciliidae</taxon>
        <taxon>Poeciliinae</taxon>
        <taxon>Xiphophorus</taxon>
    </lineage>
</organism>
<keyword evidence="4" id="KW-0159">Chromosome partition</keyword>
<feature type="region of interest" description="Disordered" evidence="5">
    <location>
        <begin position="1420"/>
        <end position="1537"/>
    </location>
</feature>
<dbReference type="GO" id="GO:0005634">
    <property type="term" value="C:nucleus"/>
    <property type="evidence" value="ECO:0007669"/>
    <property type="project" value="InterPro"/>
</dbReference>
<dbReference type="SUPFAM" id="SSF48452">
    <property type="entry name" value="TPR-like"/>
    <property type="match status" value="1"/>
</dbReference>
<dbReference type="GO" id="GO:0051307">
    <property type="term" value="P:meiotic chromosome separation"/>
    <property type="evidence" value="ECO:0007669"/>
    <property type="project" value="TreeGrafter"/>
</dbReference>
<dbReference type="GeneTree" id="ENSGT00390000004990"/>
<dbReference type="PANTHER" id="PTHR12792:SF0">
    <property type="entry name" value="SEPARIN"/>
    <property type="match status" value="1"/>
</dbReference>
<dbReference type="HOGENOM" id="CLU_001558_0_0_1"/>
<feature type="compositionally biased region" description="Basic residues" evidence="5">
    <location>
        <begin position="1517"/>
        <end position="1527"/>
    </location>
</feature>
<dbReference type="Proteomes" id="UP000002852">
    <property type="component" value="Unassembled WGS sequence"/>
</dbReference>
<dbReference type="GO" id="GO:0005737">
    <property type="term" value="C:cytoplasm"/>
    <property type="evidence" value="ECO:0007669"/>
    <property type="project" value="TreeGrafter"/>
</dbReference>
<evidence type="ECO:0000256" key="2">
    <source>
        <dbReference type="ARBA" id="ARBA00012489"/>
    </source>
</evidence>
<evidence type="ECO:0000256" key="4">
    <source>
        <dbReference type="ARBA" id="ARBA00022829"/>
    </source>
</evidence>
<evidence type="ECO:0000313" key="7">
    <source>
        <dbReference type="Ensembl" id="ENSXMAP00000002154.1"/>
    </source>
</evidence>
<feature type="domain" description="Peptidase C50" evidence="6">
    <location>
        <begin position="1990"/>
        <end position="2085"/>
    </location>
</feature>
<comment type="catalytic activity">
    <reaction evidence="1">
        <text>All bonds known to be hydrolyzed by this endopeptidase have arginine in P1 and an acidic residue in P4. P6 is often occupied by an acidic residue or by a hydroxy-amino-acid residue, the phosphorylation of which enhances cleavage.</text>
        <dbReference type="EC" id="3.4.22.49"/>
    </reaction>
</comment>
<name>M3ZIW2_XIPMA</name>
<reference evidence="8" key="2">
    <citation type="journal article" date="2013" name="Nat. Genet.">
        <title>The genome of the platyfish, Xiphophorus maculatus, provides insights into evolutionary adaptation and several complex traits.</title>
        <authorList>
            <person name="Schartl M."/>
            <person name="Walter R.B."/>
            <person name="Shen Y."/>
            <person name="Garcia T."/>
            <person name="Catchen J."/>
            <person name="Amores A."/>
            <person name="Braasch I."/>
            <person name="Chalopin D."/>
            <person name="Volff J.N."/>
            <person name="Lesch K.P."/>
            <person name="Bisazza A."/>
            <person name="Minx P."/>
            <person name="Hillier L."/>
            <person name="Wilson R.K."/>
            <person name="Fuerstenberg S."/>
            <person name="Boore J."/>
            <person name="Searle S."/>
            <person name="Postlethwait J.H."/>
            <person name="Warren W.C."/>
        </authorList>
    </citation>
    <scope>NUCLEOTIDE SEQUENCE [LARGE SCALE GENOMIC DNA]</scope>
    <source>
        <strain evidence="8">JP 163 A</strain>
    </source>
</reference>
<keyword evidence="8" id="KW-1185">Reference proteome</keyword>
<dbReference type="RefSeq" id="XP_014324553.1">
    <property type="nucleotide sequence ID" value="XM_014469067.2"/>
</dbReference>
<dbReference type="STRING" id="8083.ENSXMAP00000002154"/>
<dbReference type="GeneID" id="102232020"/>
<dbReference type="GO" id="GO:0006508">
    <property type="term" value="P:proteolysis"/>
    <property type="evidence" value="ECO:0007669"/>
    <property type="project" value="InterPro"/>
</dbReference>
<evidence type="ECO:0000256" key="5">
    <source>
        <dbReference type="SAM" id="MobiDB-lite"/>
    </source>
</evidence>
<evidence type="ECO:0000256" key="3">
    <source>
        <dbReference type="ARBA" id="ARBA00022801"/>
    </source>
</evidence>
<proteinExistence type="predicted"/>
<dbReference type="eggNOG" id="KOG1849">
    <property type="taxonomic scope" value="Eukaryota"/>
</dbReference>
<dbReference type="InterPro" id="IPR005314">
    <property type="entry name" value="Peptidase_C50"/>
</dbReference>
<keyword evidence="3" id="KW-0378">Hydrolase</keyword>
<dbReference type="GO" id="GO:0004197">
    <property type="term" value="F:cysteine-type endopeptidase activity"/>
    <property type="evidence" value="ECO:0007669"/>
    <property type="project" value="InterPro"/>
</dbReference>
<dbReference type="InParanoid" id="M3ZIW2"/>
<dbReference type="Pfam" id="PF03568">
    <property type="entry name" value="Separin_C"/>
    <property type="match status" value="1"/>
</dbReference>
<dbReference type="PANTHER" id="PTHR12792">
    <property type="entry name" value="EXTRA SPINDLE POLES 1-RELATED"/>
    <property type="match status" value="1"/>
</dbReference>
<dbReference type="GO" id="GO:0072686">
    <property type="term" value="C:mitotic spindle"/>
    <property type="evidence" value="ECO:0007669"/>
    <property type="project" value="TreeGrafter"/>
</dbReference>
<feature type="region of interest" description="Disordered" evidence="5">
    <location>
        <begin position="1300"/>
        <end position="1343"/>
    </location>
</feature>
<evidence type="ECO:0000313" key="8">
    <source>
        <dbReference type="Proteomes" id="UP000002852"/>
    </source>
</evidence>
<dbReference type="GO" id="GO:0005813">
    <property type="term" value="C:centrosome"/>
    <property type="evidence" value="ECO:0007669"/>
    <property type="project" value="TreeGrafter"/>
</dbReference>
<dbReference type="EC" id="3.4.22.49" evidence="2"/>
<sequence length="2165" mass="242251">MKCLKVEDYIKRTVSVEETRLLSQEFEKYANSNPGLHVRVLCDRIIRACNHQLGLTSCHSVHAKELVTLVGLILHAYDTSVKVVSRHSPLYMEMILFHVVKNLCSLGEYTLCGQLAGILCYRISKVQETGEDCNVLLRSCFTVFWNGLSAAKEKNALNPREKLRWQFLTYSFLLLLESETETPVSLKTSEYMQDAITAFESSFEVLTIEEASYLLEEIKTMVKRTNAETETCEEGEKIQHLPISRYYALSEIILLSVKAICKVGYHNLARCFLTDMERMTVNRVGFPTAPLVLCKWGIMIHSTKKADEECHEALKHCARILRSVSTELDFREGHTVLEVCNLLVWAVENGHSKELSGAELLALFSFLEEYQERTLRMLDKVSEFKVVGEKMRKSLCLNIYHSFALAYESMKTSQLEDGDTLDRIVLYCKATTGLLMTELHKLLNESLLSKSVVAVSNLACCLFNRRLYEQAFALVEIVCKDLTRKWPNTLSADRLSRPFMLAVQTSRRAGKLQRALDWIIVWLKALGDQMTTLMAEPISLWVKTKGDGACNDDEDIKLVTLRDGFGADVLEEKVMLCLLDEELRAYKESTRDTAQERYNTLCDLLDICQEESAYRHLRAVYLCEMAQVVCFQDFSEQTDCMAIDFTNEALRLLDEETETSENADRLKDDKAQALLWLYICTLEKNLQEAIENDKKRKELRENTVDATNPVGNNDFDYEDKQKTQDRTLVYEGLHLNLSAEKKLCQPLEKALAFWSDLFKNRAVPAVRNAKQTCSSISSAAALFRLIGKPLKALEAYRLVIKFSRELADTGYCAAALCQTASILLDLGSPDLALAPIEEAEKMLSSNTKDDGPPFLSILVVLLKAQYFYSVGQISIGLPYLCQVLEEVNDEKQSKNWYLLRARTLQTCSSYLNLDVSQLPQAQRSLISQFGITSPDTAIYEGLKLLCSLLITLVGKGLYGNTTHNEEVRFVHQGENLVMKWQLLSELLSSTAKLVAVRSSSGAINDARFQCLEALKLAIKLQALGRCVEFLVLKAELELMQGETEESRTDLNFVKTLLEHDTDLSDQVKRTDVKIKPRKGRPAQRPQSPLPSMENELKDILSIRWSAKEVVMKDVASSPPLKAPPLRWLSSLTHEPDCQCSCCSEPCLGRASAHWAATQAELALQLDPNDLSVISKLHWATLVCCKNVTMRLKEKLTELFPPCNSARGISNPSLMQDVVGRVYLSMAQAELQTKANKVSGLWKILDAGLAFMDSTSSPALRPVRAHLMATKAIALLMSLAAKKGCRPEELFSKTWTWNAPKEPNDIESGEKSVPPSKLKKTKASIQSPNAAEKKQEPKKVKGVKSKIQFTGPSTKAKGLVPMTPVVAKSKSSSGVFDFNTVVPTLTFTPVQNVHCHASIQKVSRSTTKLQFHVYEDVSPVQNKVPPVPAAPKRTKKTRYKVEFSDESDSDVAAQAELRVSADVRKNRTSRRAAANPKTATDPPAEKAATRRPTRAKTSVAKPLPASSEDDEALLHRPASSRRGRSRKPSKTEELQDELDTMRTIVEEADGVLDISIEQLRTSDAEENRSAAAKDINIDFEVLRRDMYCDLEKDGLLEKRNNGRPAEDRSTNIAHADITPDNLSVEDVQALLHSALLTLHHFPCPTIYPSLCTLLALTTGESDPKSTAMLHVQSLGVTSRHRTIRYLNSSRLKLKKSSSNLPEKMEALSLNEPSLTGEKLCQMDNIFSFPTADLCSFPKNPCKEFTQQIQRLPPGVTVCLMSVLGVKPGEMGESLMLTRLEKDSSPITLHISTSRQELTVRWLVQEMDSILVEQKVVSCVAEKAKWWEGRRALDCRLQQLLKEMEKMLGCWQSFFLPLAQDPQLSDQAKELRKAFSKRGVAVSEKMLKIVLSASHSLSEEDLKRFGSGLSPKWDMACDHLFRTAVSQLSERTEAKGHVVLILDKYVQRLPWESMTALKSHSISRMPSLHSLIGLSFQKETDPQSVLRQGVDLKKVFYVLDPDGNLKNAQDRFKESFSTKPGWQGVCGVAPDSGQLQEAVANQDLYIYVGHGAGARFLDCQAVLKQQMRAASLLLGCSSAALAVKGNQEGQGIILNYLISGCPFILGNLWDVTDRDIDRFTKVLLESWFSAGSGAPLLEFIDSSRQATHLKYLIGAAPVIYGLPIHLQ</sequence>
<reference evidence="8" key="1">
    <citation type="submission" date="2012-01" db="EMBL/GenBank/DDBJ databases">
        <authorList>
            <person name="Walter R."/>
            <person name="Schartl M."/>
            <person name="Warren W."/>
        </authorList>
    </citation>
    <scope>NUCLEOTIDE SEQUENCE [LARGE SCALE GENOMIC DNA]</scope>
    <source>
        <strain evidence="8">JP 163 A</strain>
    </source>
</reference>
<evidence type="ECO:0000256" key="1">
    <source>
        <dbReference type="ARBA" id="ARBA00000451"/>
    </source>
</evidence>
<dbReference type="OMA" id="YMGMTAS"/>
<accession>M3ZIW2</accession>